<reference evidence="2" key="1">
    <citation type="journal article" date="2022" name="bioRxiv">
        <title>Sequencing and chromosome-scale assembly of the giantPleurodeles waltlgenome.</title>
        <authorList>
            <person name="Brown T."/>
            <person name="Elewa A."/>
            <person name="Iarovenko S."/>
            <person name="Subramanian E."/>
            <person name="Araus A.J."/>
            <person name="Petzold A."/>
            <person name="Susuki M."/>
            <person name="Suzuki K.-i.T."/>
            <person name="Hayashi T."/>
            <person name="Toyoda A."/>
            <person name="Oliveira C."/>
            <person name="Osipova E."/>
            <person name="Leigh N.D."/>
            <person name="Simon A."/>
            <person name="Yun M.H."/>
        </authorList>
    </citation>
    <scope>NUCLEOTIDE SEQUENCE</scope>
    <source>
        <strain evidence="2">20211129_DDA</strain>
        <tissue evidence="2">Liver</tissue>
    </source>
</reference>
<proteinExistence type="predicted"/>
<comment type="caution">
    <text evidence="2">The sequence shown here is derived from an EMBL/GenBank/DDBJ whole genome shotgun (WGS) entry which is preliminary data.</text>
</comment>
<gene>
    <name evidence="2" type="ORF">NDU88_007292</name>
</gene>
<evidence type="ECO:0000256" key="1">
    <source>
        <dbReference type="SAM" id="MobiDB-lite"/>
    </source>
</evidence>
<evidence type="ECO:0000313" key="2">
    <source>
        <dbReference type="EMBL" id="KAJ1182097.1"/>
    </source>
</evidence>
<dbReference type="Proteomes" id="UP001066276">
    <property type="component" value="Chromosome 3_2"/>
</dbReference>
<sequence>MGRLEQGPAATKRLTSPGKKKKGEKEIIQTSKSPVDVVMTVEKVRRQCVDPEGERASGEVDEEYGDTDGEVMADGGSADRQPPDCNLELPRSQERLDEPAQSTSQPEVARFMC</sequence>
<accession>A0AAV7TZL0</accession>
<feature type="region of interest" description="Disordered" evidence="1">
    <location>
        <begin position="48"/>
        <end position="113"/>
    </location>
</feature>
<feature type="region of interest" description="Disordered" evidence="1">
    <location>
        <begin position="1"/>
        <end position="31"/>
    </location>
</feature>
<organism evidence="2 3">
    <name type="scientific">Pleurodeles waltl</name>
    <name type="common">Iberian ribbed newt</name>
    <dbReference type="NCBI Taxonomy" id="8319"/>
    <lineage>
        <taxon>Eukaryota</taxon>
        <taxon>Metazoa</taxon>
        <taxon>Chordata</taxon>
        <taxon>Craniata</taxon>
        <taxon>Vertebrata</taxon>
        <taxon>Euteleostomi</taxon>
        <taxon>Amphibia</taxon>
        <taxon>Batrachia</taxon>
        <taxon>Caudata</taxon>
        <taxon>Salamandroidea</taxon>
        <taxon>Salamandridae</taxon>
        <taxon>Pleurodelinae</taxon>
        <taxon>Pleurodeles</taxon>
    </lineage>
</organism>
<name>A0AAV7TZL0_PLEWA</name>
<keyword evidence="3" id="KW-1185">Reference proteome</keyword>
<feature type="compositionally biased region" description="Acidic residues" evidence="1">
    <location>
        <begin position="59"/>
        <end position="71"/>
    </location>
</feature>
<evidence type="ECO:0000313" key="3">
    <source>
        <dbReference type="Proteomes" id="UP001066276"/>
    </source>
</evidence>
<feature type="compositionally biased region" description="Basic and acidic residues" evidence="1">
    <location>
        <begin position="48"/>
        <end position="58"/>
    </location>
</feature>
<dbReference type="EMBL" id="JANPWB010000006">
    <property type="protein sequence ID" value="KAJ1182097.1"/>
    <property type="molecule type" value="Genomic_DNA"/>
</dbReference>
<dbReference type="AlphaFoldDB" id="A0AAV7TZL0"/>
<protein>
    <submittedName>
        <fullName evidence="2">Uncharacterized protein</fullName>
    </submittedName>
</protein>